<dbReference type="InterPro" id="IPR007411">
    <property type="entry name" value="EpmC"/>
</dbReference>
<dbReference type="GO" id="GO:0003746">
    <property type="term" value="F:translation elongation factor activity"/>
    <property type="evidence" value="ECO:0007669"/>
    <property type="project" value="UniProtKB-KW"/>
</dbReference>
<evidence type="ECO:0000313" key="2">
    <source>
        <dbReference type="Proteomes" id="UP000286976"/>
    </source>
</evidence>
<dbReference type="Proteomes" id="UP000286976">
    <property type="component" value="Unassembled WGS sequence"/>
</dbReference>
<sequence length="210" mass="24099">MTTTYHVSDLAALFNAAFLPTENTILCGGYSEPVYLPATNKYPHHRICFTQDYFRSALHEIAHWCVAGKVRRQLLDYGYWYFPDGRDQAQQEAFEAVEVKPQSYEWLLSLSAGHPFEVSLDNLSGTAVPDRFAFTEKVILQTLTLFSDESAQLPDRLATFCQQLQKKYHQPALTRQRVVQEGRRLLDRIDPKRAVHQFKGVLPCNDFVLA</sequence>
<comment type="caution">
    <text evidence="1">The sequence shown here is derived from an EMBL/GenBank/DDBJ whole genome shotgun (WGS) entry which is preliminary data.</text>
</comment>
<keyword evidence="2" id="KW-1185">Reference proteome</keyword>
<accession>A0A432X958</accession>
<proteinExistence type="predicted"/>
<keyword evidence="1" id="KW-0251">Elongation factor</keyword>
<dbReference type="EMBL" id="PIPQ01000001">
    <property type="protein sequence ID" value="RUO43928.1"/>
    <property type="molecule type" value="Genomic_DNA"/>
</dbReference>
<dbReference type="AlphaFoldDB" id="A0A432X958"/>
<name>A0A432X958_9GAMM</name>
<dbReference type="Pfam" id="PF04315">
    <property type="entry name" value="EpmC"/>
    <property type="match status" value="1"/>
</dbReference>
<keyword evidence="1" id="KW-0648">Protein biosynthesis</keyword>
<evidence type="ECO:0000313" key="1">
    <source>
        <dbReference type="EMBL" id="RUO43928.1"/>
    </source>
</evidence>
<organism evidence="1 2">
    <name type="scientific">Aliidiomarina taiwanensis</name>
    <dbReference type="NCBI Taxonomy" id="946228"/>
    <lineage>
        <taxon>Bacteria</taxon>
        <taxon>Pseudomonadati</taxon>
        <taxon>Pseudomonadota</taxon>
        <taxon>Gammaproteobacteria</taxon>
        <taxon>Alteromonadales</taxon>
        <taxon>Idiomarinaceae</taxon>
        <taxon>Aliidiomarina</taxon>
    </lineage>
</organism>
<reference evidence="1 2" key="1">
    <citation type="journal article" date="2011" name="Front. Microbiol.">
        <title>Genomic signatures of strain selection and enhancement in Bacillus atrophaeus var. globigii, a historical biowarfare simulant.</title>
        <authorList>
            <person name="Gibbons H.S."/>
            <person name="Broomall S.M."/>
            <person name="McNew L.A."/>
            <person name="Daligault H."/>
            <person name="Chapman C."/>
            <person name="Bruce D."/>
            <person name="Karavis M."/>
            <person name="Krepps M."/>
            <person name="McGregor P.A."/>
            <person name="Hong C."/>
            <person name="Park K.H."/>
            <person name="Akmal A."/>
            <person name="Feldman A."/>
            <person name="Lin J.S."/>
            <person name="Chang W.E."/>
            <person name="Higgs B.W."/>
            <person name="Demirev P."/>
            <person name="Lindquist J."/>
            <person name="Liem A."/>
            <person name="Fochler E."/>
            <person name="Read T.D."/>
            <person name="Tapia R."/>
            <person name="Johnson S."/>
            <person name="Bishop-Lilly K.A."/>
            <person name="Detter C."/>
            <person name="Han C."/>
            <person name="Sozhamannan S."/>
            <person name="Rosenzweig C.N."/>
            <person name="Skowronski E.W."/>
        </authorList>
    </citation>
    <scope>NUCLEOTIDE SEQUENCE [LARGE SCALE GENOMIC DNA]</scope>
    <source>
        <strain evidence="1 2">AIT1</strain>
    </source>
</reference>
<gene>
    <name evidence="1" type="ORF">CWE15_01720</name>
</gene>
<dbReference type="OrthoDB" id="5298591at2"/>
<protein>
    <submittedName>
        <fullName evidence="1">Elongation factor P hydroxylase</fullName>
    </submittedName>
</protein>
<dbReference type="RefSeq" id="WP_126756322.1">
    <property type="nucleotide sequence ID" value="NZ_PIPQ01000001.1"/>
</dbReference>